<evidence type="ECO:0000256" key="1">
    <source>
        <dbReference type="ARBA" id="ARBA00007689"/>
    </source>
</evidence>
<dbReference type="EMBL" id="JAAGBB010000083">
    <property type="protein sequence ID" value="MBR0669113.1"/>
    <property type="molecule type" value="Genomic_DNA"/>
</dbReference>
<proteinExistence type="inferred from homology"/>
<accession>A0ABS5F9J6</accession>
<protein>
    <recommendedName>
        <fullName evidence="2">YCII-related domain-containing protein</fullName>
    </recommendedName>
</protein>
<dbReference type="Gene3D" id="3.30.70.1060">
    <property type="entry name" value="Dimeric alpha+beta barrel"/>
    <property type="match status" value="2"/>
</dbReference>
<gene>
    <name evidence="3" type="ORF">GXW71_32485</name>
</gene>
<evidence type="ECO:0000259" key="2">
    <source>
        <dbReference type="Pfam" id="PF03795"/>
    </source>
</evidence>
<evidence type="ECO:0000313" key="3">
    <source>
        <dbReference type="EMBL" id="MBR0669113.1"/>
    </source>
</evidence>
<dbReference type="PANTHER" id="PTHR33606:SF3">
    <property type="entry name" value="PROTEIN YCII"/>
    <property type="match status" value="1"/>
</dbReference>
<dbReference type="RefSeq" id="WP_246527101.1">
    <property type="nucleotide sequence ID" value="NZ_JAAGBB010000083.1"/>
</dbReference>
<evidence type="ECO:0000313" key="4">
    <source>
        <dbReference type="Proteomes" id="UP001196870"/>
    </source>
</evidence>
<feature type="domain" description="YCII-related" evidence="2">
    <location>
        <begin position="1"/>
        <end position="91"/>
    </location>
</feature>
<sequence>MGYAMIAFDGEDEEALARRMAARDRHLAVITEWAAAGRLAFGVPLFTPDWRSVGSLMILEVPDRAGLDAYLAAEPFAQGEVWQRVTVHPFRIAPLPYRPLPKPGEPTPTSRTHTITIAFDGTDAEALARRQAARTAHMDRVAPLAQAGQLTIGGAILDESGTRMIGSIAVTAHASDAAARAAWAEDPYVRDGVWKDVTYWGTRMAPLPYRPLPGAAA</sequence>
<dbReference type="PANTHER" id="PTHR33606">
    <property type="entry name" value="PROTEIN YCII"/>
    <property type="match status" value="1"/>
</dbReference>
<feature type="domain" description="YCII-related" evidence="2">
    <location>
        <begin position="125"/>
        <end position="200"/>
    </location>
</feature>
<comment type="caution">
    <text evidence="3">The sequence shown here is derived from an EMBL/GenBank/DDBJ whole genome shotgun (WGS) entry which is preliminary data.</text>
</comment>
<keyword evidence="4" id="KW-1185">Reference proteome</keyword>
<reference evidence="4" key="1">
    <citation type="journal article" date="2021" name="Syst. Appl. Microbiol.">
        <title>Roseomonas hellenica sp. nov., isolated from roots of wild-growing Alkanna tinctoria.</title>
        <authorList>
            <person name="Rat A."/>
            <person name="Naranjo H.D."/>
            <person name="Lebbe L."/>
            <person name="Cnockaert M."/>
            <person name="Krigas N."/>
            <person name="Grigoriadou K."/>
            <person name="Maloupa E."/>
            <person name="Willems A."/>
        </authorList>
    </citation>
    <scope>NUCLEOTIDE SEQUENCE [LARGE SCALE GENOMIC DNA]</scope>
    <source>
        <strain evidence="4">LMG 31523</strain>
    </source>
</reference>
<dbReference type="InterPro" id="IPR051807">
    <property type="entry name" value="Sec-metab_biosynth-assoc"/>
</dbReference>
<dbReference type="Proteomes" id="UP001196870">
    <property type="component" value="Unassembled WGS sequence"/>
</dbReference>
<name>A0ABS5F9J6_9PROT</name>
<organism evidence="3 4">
    <name type="scientific">Plastoroseomonas hellenica</name>
    <dbReference type="NCBI Taxonomy" id="2687306"/>
    <lineage>
        <taxon>Bacteria</taxon>
        <taxon>Pseudomonadati</taxon>
        <taxon>Pseudomonadota</taxon>
        <taxon>Alphaproteobacteria</taxon>
        <taxon>Acetobacterales</taxon>
        <taxon>Acetobacteraceae</taxon>
        <taxon>Plastoroseomonas</taxon>
    </lineage>
</organism>
<comment type="similarity">
    <text evidence="1">Belongs to the YciI family.</text>
</comment>
<dbReference type="SUPFAM" id="SSF54909">
    <property type="entry name" value="Dimeric alpha+beta barrel"/>
    <property type="match status" value="2"/>
</dbReference>
<dbReference type="Pfam" id="PF03795">
    <property type="entry name" value="YCII"/>
    <property type="match status" value="2"/>
</dbReference>
<dbReference type="InterPro" id="IPR011008">
    <property type="entry name" value="Dimeric_a/b-barrel"/>
</dbReference>
<dbReference type="InterPro" id="IPR005545">
    <property type="entry name" value="YCII"/>
</dbReference>